<dbReference type="GO" id="GO:0032259">
    <property type="term" value="P:methylation"/>
    <property type="evidence" value="ECO:0007669"/>
    <property type="project" value="UniProtKB-KW"/>
</dbReference>
<dbReference type="SUPFAM" id="SSF53335">
    <property type="entry name" value="S-adenosyl-L-methionine-dependent methyltransferases"/>
    <property type="match status" value="1"/>
</dbReference>
<dbReference type="FunFam" id="3.40.50.150:FF:000565">
    <property type="entry name" value="Predicted protein"/>
    <property type="match status" value="1"/>
</dbReference>
<keyword evidence="2" id="KW-0489">Methyltransferase</keyword>
<evidence type="ECO:0000256" key="3">
    <source>
        <dbReference type="ARBA" id="ARBA00022679"/>
    </source>
</evidence>
<organism evidence="6 7">
    <name type="scientific">Pleodorina starrii</name>
    <dbReference type="NCBI Taxonomy" id="330485"/>
    <lineage>
        <taxon>Eukaryota</taxon>
        <taxon>Viridiplantae</taxon>
        <taxon>Chlorophyta</taxon>
        <taxon>core chlorophytes</taxon>
        <taxon>Chlorophyceae</taxon>
        <taxon>CS clade</taxon>
        <taxon>Chlamydomonadales</taxon>
        <taxon>Volvocaceae</taxon>
        <taxon>Pleodorina</taxon>
    </lineage>
</organism>
<feature type="compositionally biased region" description="Basic and acidic residues" evidence="4">
    <location>
        <begin position="310"/>
        <end position="327"/>
    </location>
</feature>
<sequence>MASAPETAVANSIQARLANVRYAEKDYWNSRYKSQPCEFDWFYGYTALRKIVRAFIKRTKSVLHVGCGNSNFQEGMAKDGYQVVNTDISEVVIEQMRAKHKHIPNLRYVVSDCRSMPEFLDCQFGSVIDKGTVDALLCSKDAANDIRSMFREISRVLIPGGVFLLVTLGAPSQRLSLVNRPEFDWSVQVCLVRRVPEDQYAPSAPGRAIPLNDTAKPLSYLGPLEVQPDGTIVGLPEPFDPASFFYAYVCRRSPLVLPADNQGRRDGKARLPEGWRATVRAVAEVVSGELKLPQGILGRGRRVRTTSRATFEREQQERELERERERQAAAAAALMASGSSESQLDVDQLQHLHYSGRHNHHNHHHNQHGSHYPDQQQQQPIEPASPRPQTSRGLRHVPDRATGVRDDWPEPGGEWGSGALEGPAIPQQDGEGEVGRSDDGEAAEVAETRRQALVDPLAAAADDSGAAGAAPTEATADGGGSSAFRCGMAPCGAAPAVAAAAPPPSAAAAGCSGQARLGRAAMEGPIRARTVSYRRLSASVQDAFAFLDAIDGTSYTGCSRSNGLDTATAGGGGGDDDDDRDDRP</sequence>
<dbReference type="Gene3D" id="3.40.50.150">
    <property type="entry name" value="Vaccinia Virus protein VP39"/>
    <property type="match status" value="1"/>
</dbReference>
<evidence type="ECO:0000256" key="1">
    <source>
        <dbReference type="ARBA" id="ARBA00008361"/>
    </source>
</evidence>
<dbReference type="Proteomes" id="UP001165080">
    <property type="component" value="Unassembled WGS sequence"/>
</dbReference>
<protein>
    <recommendedName>
        <fullName evidence="5">Methyltransferase type 11 domain-containing protein</fullName>
    </recommendedName>
</protein>
<dbReference type="Pfam" id="PF08241">
    <property type="entry name" value="Methyltransf_11"/>
    <property type="match status" value="1"/>
</dbReference>
<dbReference type="InterPro" id="IPR013216">
    <property type="entry name" value="Methyltransf_11"/>
</dbReference>
<evidence type="ECO:0000259" key="5">
    <source>
        <dbReference type="Pfam" id="PF08241"/>
    </source>
</evidence>
<feature type="compositionally biased region" description="Low complexity" evidence="4">
    <location>
        <begin position="464"/>
        <end position="476"/>
    </location>
</feature>
<comment type="similarity">
    <text evidence="1">Belongs to the methyltransferase superfamily.</text>
</comment>
<evidence type="ECO:0000256" key="4">
    <source>
        <dbReference type="SAM" id="MobiDB-lite"/>
    </source>
</evidence>
<feature type="compositionally biased region" description="Basic residues" evidence="4">
    <location>
        <begin position="356"/>
        <end position="368"/>
    </location>
</feature>
<keyword evidence="3" id="KW-0808">Transferase</keyword>
<dbReference type="AlphaFoldDB" id="A0A9W6B9Y3"/>
<feature type="region of interest" description="Disordered" evidence="4">
    <location>
        <begin position="299"/>
        <end position="344"/>
    </location>
</feature>
<feature type="compositionally biased region" description="Acidic residues" evidence="4">
    <location>
        <begin position="574"/>
        <end position="584"/>
    </location>
</feature>
<proteinExistence type="inferred from homology"/>
<name>A0A9W6B9Y3_9CHLO</name>
<accession>A0A9W6B9Y3</accession>
<dbReference type="InterPro" id="IPR051419">
    <property type="entry name" value="Lys/N-term_MeTrsfase_sf"/>
</dbReference>
<gene>
    <name evidence="6" type="primary">PLEST000843</name>
    <name evidence="6" type="ORF">PLESTB_000080400</name>
</gene>
<feature type="region of interest" description="Disordered" evidence="4">
    <location>
        <begin position="356"/>
        <end position="443"/>
    </location>
</feature>
<dbReference type="GO" id="GO:0008757">
    <property type="term" value="F:S-adenosylmethionine-dependent methyltransferase activity"/>
    <property type="evidence" value="ECO:0007669"/>
    <property type="project" value="InterPro"/>
</dbReference>
<keyword evidence="7" id="KW-1185">Reference proteome</keyword>
<comment type="caution">
    <text evidence="6">The sequence shown here is derived from an EMBL/GenBank/DDBJ whole genome shotgun (WGS) entry which is preliminary data.</text>
</comment>
<dbReference type="EMBL" id="BRXU01000001">
    <property type="protein sequence ID" value="GLC48294.1"/>
    <property type="molecule type" value="Genomic_DNA"/>
</dbReference>
<evidence type="ECO:0000313" key="7">
    <source>
        <dbReference type="Proteomes" id="UP001165080"/>
    </source>
</evidence>
<dbReference type="OrthoDB" id="411785at2759"/>
<reference evidence="6 7" key="1">
    <citation type="journal article" date="2023" name="Commun. Biol.">
        <title>Reorganization of the ancestral sex-determining regions during the evolution of trioecy in Pleodorina starrii.</title>
        <authorList>
            <person name="Takahashi K."/>
            <person name="Suzuki S."/>
            <person name="Kawai-Toyooka H."/>
            <person name="Yamamoto K."/>
            <person name="Hamaji T."/>
            <person name="Ootsuki R."/>
            <person name="Yamaguchi H."/>
            <person name="Kawachi M."/>
            <person name="Higashiyama T."/>
            <person name="Nozaki H."/>
        </authorList>
    </citation>
    <scope>NUCLEOTIDE SEQUENCE [LARGE SCALE GENOMIC DNA]</scope>
    <source>
        <strain evidence="6 7">NIES-4479</strain>
    </source>
</reference>
<evidence type="ECO:0000256" key="2">
    <source>
        <dbReference type="ARBA" id="ARBA00022603"/>
    </source>
</evidence>
<dbReference type="PANTHER" id="PTHR12176:SF79">
    <property type="entry name" value="METHYLTRANSFERASE TYPE 11 DOMAIN-CONTAINING PROTEIN"/>
    <property type="match status" value="1"/>
</dbReference>
<dbReference type="PANTHER" id="PTHR12176">
    <property type="entry name" value="SAM-DEPENDENT METHYLTRANSFERASE SUPERFAMILY PROTEIN"/>
    <property type="match status" value="1"/>
</dbReference>
<feature type="region of interest" description="Disordered" evidence="4">
    <location>
        <begin position="556"/>
        <end position="584"/>
    </location>
</feature>
<feature type="domain" description="Methyltransferase type 11" evidence="5">
    <location>
        <begin position="63"/>
        <end position="164"/>
    </location>
</feature>
<feature type="compositionally biased region" description="Basic and acidic residues" evidence="4">
    <location>
        <begin position="396"/>
        <end position="408"/>
    </location>
</feature>
<dbReference type="CDD" id="cd02440">
    <property type="entry name" value="AdoMet_MTases"/>
    <property type="match status" value="1"/>
</dbReference>
<feature type="region of interest" description="Disordered" evidence="4">
    <location>
        <begin position="464"/>
        <end position="484"/>
    </location>
</feature>
<evidence type="ECO:0000313" key="6">
    <source>
        <dbReference type="EMBL" id="GLC48294.1"/>
    </source>
</evidence>
<dbReference type="InterPro" id="IPR029063">
    <property type="entry name" value="SAM-dependent_MTases_sf"/>
</dbReference>